<dbReference type="STRING" id="631362.Thi970DRAFT_02997"/>
<dbReference type="Gene3D" id="3.30.450.20">
    <property type="entry name" value="PAS domain"/>
    <property type="match status" value="1"/>
</dbReference>
<dbReference type="RefSeq" id="WP_009149718.1">
    <property type="nucleotide sequence ID" value="NZ_CP121471.1"/>
</dbReference>
<dbReference type="EMBL" id="JH603169">
    <property type="protein sequence ID" value="EIC22717.1"/>
    <property type="molecule type" value="Genomic_DNA"/>
</dbReference>
<keyword evidence="5" id="KW-1185">Reference proteome</keyword>
<dbReference type="SUPFAM" id="SSF103190">
    <property type="entry name" value="Sensory domain-like"/>
    <property type="match status" value="1"/>
</dbReference>
<evidence type="ECO:0000313" key="5">
    <source>
        <dbReference type="Proteomes" id="UP000002964"/>
    </source>
</evidence>
<name>H8Z2M4_9GAMM</name>
<dbReference type="Gene3D" id="3.30.450.40">
    <property type="match status" value="1"/>
</dbReference>
<organism evidence="4 5">
    <name type="scientific">Thiorhodovibrio frisius</name>
    <dbReference type="NCBI Taxonomy" id="631362"/>
    <lineage>
        <taxon>Bacteria</taxon>
        <taxon>Pseudomonadati</taxon>
        <taxon>Pseudomonadota</taxon>
        <taxon>Gammaproteobacteria</taxon>
        <taxon>Chromatiales</taxon>
        <taxon>Chromatiaceae</taxon>
        <taxon>Thiorhodovibrio</taxon>
    </lineage>
</organism>
<dbReference type="OrthoDB" id="9772100at2"/>
<dbReference type="InterPro" id="IPR003018">
    <property type="entry name" value="GAF"/>
</dbReference>
<feature type="region of interest" description="Disordered" evidence="1">
    <location>
        <begin position="536"/>
        <end position="560"/>
    </location>
</feature>
<reference evidence="5" key="1">
    <citation type="submission" date="2011-06" db="EMBL/GenBank/DDBJ databases">
        <authorList>
            <consortium name="US DOE Joint Genome Institute (JGI-PGF)"/>
            <person name="Lucas S."/>
            <person name="Han J."/>
            <person name="Lapidus A."/>
            <person name="Cheng J.-F."/>
            <person name="Goodwin L."/>
            <person name="Pitluck S."/>
            <person name="Peters L."/>
            <person name="Land M.L."/>
            <person name="Hauser L."/>
            <person name="Vogl K."/>
            <person name="Liu Z."/>
            <person name="Overmann J."/>
            <person name="Frigaard N.-U."/>
            <person name="Bryant D.A."/>
            <person name="Woyke T.J."/>
        </authorList>
    </citation>
    <scope>NUCLEOTIDE SEQUENCE [LARGE SCALE GENOMIC DNA]</scope>
    <source>
        <strain evidence="5">970</strain>
    </source>
</reference>
<evidence type="ECO:0000256" key="2">
    <source>
        <dbReference type="SAM" id="Phobius"/>
    </source>
</evidence>
<gene>
    <name evidence="4" type="ORF">Thi970DRAFT_02997</name>
</gene>
<dbReference type="SUPFAM" id="SSF55781">
    <property type="entry name" value="GAF domain-like"/>
    <property type="match status" value="1"/>
</dbReference>
<dbReference type="InterPro" id="IPR029016">
    <property type="entry name" value="GAF-like_dom_sf"/>
</dbReference>
<sequence>MSPDIRLDRPLTAWLLANRSHSLWLAALIALALGGLASGLVNRLRGNDLSAALSAQVDTRAAALQVATLSGQSIGVARLLGLAEPALKSAVSGNAPPNDGAALEPLRTAQAMLDAKDLFVMNASGDVVLHVGPSTFFTGKNFAFRPYFERTMAGKATIYAELDPVSRQHGLFFAVPLRADATKSSTIIGVVVIEVSGDLLDHLLANTVKRVFLISPQGLIFAGSERSWVGSPMLPPVANLALSDSAAGADNGDPPPVRFSYQPGERTLLINGERHYLAIAPLDWQDPAGDWRLVMTAKATTVAPFAQRLTTGAAVALMMFLLLWLVLRLFGSRQERAQALAAQQVAVAELAAASEAKALLADIILKSQEALTLQDLARVFFDLLRQGYPLHQGTLYLAERTTAPNGTPPLHPDQADQAIGPTRLRLIGHYAAAAAPELIAMGEGLLGECAQQGRALAFDQPPEGFWRIGSGLGETHPRRLDLLPLQRQQRLLGVLELASLEWPEPSARALLDGLVPLLAMQLEVMLNTTQRASPLAVKATEATTAPTPAPDHPTTPALSR</sequence>
<accession>H8Z2M4</accession>
<evidence type="ECO:0000256" key="1">
    <source>
        <dbReference type="SAM" id="MobiDB-lite"/>
    </source>
</evidence>
<keyword evidence="2" id="KW-1133">Transmembrane helix</keyword>
<dbReference type="Proteomes" id="UP000002964">
    <property type="component" value="Unassembled WGS sequence"/>
</dbReference>
<feature type="domain" description="GAF" evidence="3">
    <location>
        <begin position="371"/>
        <end position="519"/>
    </location>
</feature>
<dbReference type="Pfam" id="PF13185">
    <property type="entry name" value="GAF_2"/>
    <property type="match status" value="1"/>
</dbReference>
<protein>
    <recommendedName>
        <fullName evidence="3">GAF domain-containing protein</fullName>
    </recommendedName>
</protein>
<feature type="transmembrane region" description="Helical" evidence="2">
    <location>
        <begin position="309"/>
        <end position="330"/>
    </location>
</feature>
<keyword evidence="2" id="KW-0812">Transmembrane</keyword>
<keyword evidence="2" id="KW-0472">Membrane</keyword>
<dbReference type="AlphaFoldDB" id="H8Z2M4"/>
<dbReference type="InterPro" id="IPR029151">
    <property type="entry name" value="Sensor-like_sf"/>
</dbReference>
<evidence type="ECO:0000313" key="4">
    <source>
        <dbReference type="EMBL" id="EIC22717.1"/>
    </source>
</evidence>
<evidence type="ECO:0000259" key="3">
    <source>
        <dbReference type="Pfam" id="PF13185"/>
    </source>
</evidence>
<reference evidence="4 5" key="2">
    <citation type="submission" date="2011-11" db="EMBL/GenBank/DDBJ databases">
        <authorList>
            <consortium name="US DOE Joint Genome Institute"/>
            <person name="Lucas S."/>
            <person name="Han J."/>
            <person name="Lapidus A."/>
            <person name="Cheng J.-F."/>
            <person name="Goodwin L."/>
            <person name="Pitluck S."/>
            <person name="Peters L."/>
            <person name="Ovchinnikova G."/>
            <person name="Zhang X."/>
            <person name="Detter J.C."/>
            <person name="Han C."/>
            <person name="Tapia R."/>
            <person name="Land M."/>
            <person name="Hauser L."/>
            <person name="Kyrpides N."/>
            <person name="Ivanova N."/>
            <person name="Pagani I."/>
            <person name="Vogl K."/>
            <person name="Liu Z."/>
            <person name="Overmann J."/>
            <person name="Frigaard N.-U."/>
            <person name="Bryant D."/>
            <person name="Woyke T."/>
        </authorList>
    </citation>
    <scope>NUCLEOTIDE SEQUENCE [LARGE SCALE GENOMIC DNA]</scope>
    <source>
        <strain evidence="4 5">970</strain>
    </source>
</reference>
<dbReference type="HOGENOM" id="CLU_027413_0_0_6"/>
<dbReference type="eggNOG" id="COG4191">
    <property type="taxonomic scope" value="Bacteria"/>
</dbReference>
<proteinExistence type="predicted"/>